<proteinExistence type="predicted"/>
<keyword evidence="2" id="KW-1185">Reference proteome</keyword>
<dbReference type="RefSeq" id="WP_265382121.1">
    <property type="nucleotide sequence ID" value="NZ_CP110615.1"/>
</dbReference>
<reference evidence="1" key="1">
    <citation type="submission" date="2022-10" db="EMBL/GenBank/DDBJ databases">
        <title>Rhodococcus sp.75.</title>
        <authorList>
            <person name="Sun M."/>
        </authorList>
    </citation>
    <scope>NUCLEOTIDE SEQUENCE</scope>
    <source>
        <strain evidence="1">75</strain>
    </source>
</reference>
<name>A0ABY6NX89_9NOCA</name>
<accession>A0ABY6NX89</accession>
<evidence type="ECO:0000313" key="1">
    <source>
        <dbReference type="EMBL" id="UZJ24014.1"/>
    </source>
</evidence>
<gene>
    <name evidence="1" type="ORF">RHODO2019_12590</name>
</gene>
<protein>
    <submittedName>
        <fullName evidence="1">Transcriptional regulator</fullName>
    </submittedName>
</protein>
<dbReference type="Proteomes" id="UP001164965">
    <property type="component" value="Chromosome"/>
</dbReference>
<evidence type="ECO:0000313" key="2">
    <source>
        <dbReference type="Proteomes" id="UP001164965"/>
    </source>
</evidence>
<dbReference type="EMBL" id="CP110615">
    <property type="protein sequence ID" value="UZJ24014.1"/>
    <property type="molecule type" value="Genomic_DNA"/>
</dbReference>
<sequence length="333" mass="35041">MEQLREALTGLCVGTATEVAMANGRRPDIVLELDRGTRVQVEVQALALADDRAVVRGLPHWGSTLASGAIGVVVADRVTAEARRLLSGAGWGWLDLRGHLRIVGPGVFIDTDVSPMAPPSPVRSAFAGQVGREVAAHLLTSPDQPTGVRAVAAALSRAPSSVSAVMTALRSEGLTTADRASVPPDLFWALAEHWQTPSIDVAKLPSSADDGVLHLGLEDAESTVGWALSDTVAAAAYGAPVAARANHPADFLVPDASTLRRAAQLLGLAASPAARAARVRIAPVPAVCARRVNRQPWPLAHPVFVALDLAQDPGRGREILDGWTPPEPWRRVW</sequence>
<organism evidence="1 2">
    <name type="scientific">Rhodococcus antarcticus</name>
    <dbReference type="NCBI Taxonomy" id="2987751"/>
    <lineage>
        <taxon>Bacteria</taxon>
        <taxon>Bacillati</taxon>
        <taxon>Actinomycetota</taxon>
        <taxon>Actinomycetes</taxon>
        <taxon>Mycobacteriales</taxon>
        <taxon>Nocardiaceae</taxon>
        <taxon>Rhodococcus</taxon>
    </lineage>
</organism>